<dbReference type="KEGG" id="osn:115211761"/>
<dbReference type="SMART" id="SM00165">
    <property type="entry name" value="UBA"/>
    <property type="match status" value="1"/>
</dbReference>
<dbReference type="InterPro" id="IPR000433">
    <property type="entry name" value="Znf_ZZ"/>
</dbReference>
<comment type="subcellular location">
    <subcellularLocation>
        <location evidence="2">Cytoplasm</location>
    </subcellularLocation>
    <subcellularLocation>
        <location evidence="1">Nucleus</location>
    </subcellularLocation>
</comment>
<dbReference type="Gene3D" id="3.10.20.90">
    <property type="entry name" value="Phosphatidylinositol 3-kinase Catalytic Subunit, Chain A, domain 1"/>
    <property type="match status" value="1"/>
</dbReference>
<evidence type="ECO:0000256" key="7">
    <source>
        <dbReference type="ARBA" id="ARBA00022833"/>
    </source>
</evidence>
<dbReference type="AlphaFoldDB" id="A0A6P7SE29"/>
<evidence type="ECO:0000256" key="11">
    <source>
        <dbReference type="ARBA" id="ARBA00062450"/>
    </source>
</evidence>
<dbReference type="Gene3D" id="3.30.60.90">
    <property type="match status" value="1"/>
</dbReference>
<keyword evidence="3" id="KW-0963">Cytoplasm</keyword>
<dbReference type="SUPFAM" id="SSF46934">
    <property type="entry name" value="UBA-like"/>
    <property type="match status" value="1"/>
</dbReference>
<dbReference type="CDD" id="cd02340">
    <property type="entry name" value="ZZ_NBR1_like"/>
    <property type="match status" value="1"/>
</dbReference>
<dbReference type="Proteomes" id="UP000515154">
    <property type="component" value="Linkage group LG1"/>
</dbReference>
<dbReference type="SUPFAM" id="SSF54277">
    <property type="entry name" value="CAD &amp; PB1 domains"/>
    <property type="match status" value="1"/>
</dbReference>
<accession>A0A6P7SE29</accession>
<gene>
    <name evidence="15" type="primary">LOC115211761</name>
</gene>
<reference evidence="15" key="1">
    <citation type="submission" date="2025-08" db="UniProtKB">
        <authorList>
            <consortium name="RefSeq"/>
        </authorList>
    </citation>
    <scope>IDENTIFICATION</scope>
</reference>
<evidence type="ECO:0000256" key="5">
    <source>
        <dbReference type="ARBA" id="ARBA00022737"/>
    </source>
</evidence>
<dbReference type="GO" id="GO:0044753">
    <property type="term" value="C:amphisome"/>
    <property type="evidence" value="ECO:0007669"/>
    <property type="project" value="TreeGrafter"/>
</dbReference>
<dbReference type="InterPro" id="IPR009060">
    <property type="entry name" value="UBA-like_sf"/>
</dbReference>
<dbReference type="GO" id="GO:0008270">
    <property type="term" value="F:zinc ion binding"/>
    <property type="evidence" value="ECO:0007669"/>
    <property type="project" value="UniProtKB-KW"/>
</dbReference>
<dbReference type="PROSITE" id="PS50135">
    <property type="entry name" value="ZF_ZZ_2"/>
    <property type="match status" value="1"/>
</dbReference>
<dbReference type="PANTHER" id="PTHR15090:SF0">
    <property type="entry name" value="SEQUESTOSOME-1"/>
    <property type="match status" value="1"/>
</dbReference>
<dbReference type="InterPro" id="IPR053793">
    <property type="entry name" value="PB1-like"/>
</dbReference>
<protein>
    <recommendedName>
        <fullName evidence="12">Protein ref(2)P</fullName>
    </recommendedName>
    <alternativeName>
        <fullName evidence="13">Refractory to sigma P</fullName>
    </alternativeName>
</protein>
<evidence type="ECO:0000256" key="12">
    <source>
        <dbReference type="ARBA" id="ARBA00071657"/>
    </source>
</evidence>
<dbReference type="GO" id="GO:0035973">
    <property type="term" value="P:aggrephagy"/>
    <property type="evidence" value="ECO:0007669"/>
    <property type="project" value="TreeGrafter"/>
</dbReference>
<dbReference type="InterPro" id="IPR033741">
    <property type="entry name" value="SQSTM_UBA"/>
</dbReference>
<comment type="subunit">
    <text evidence="11">Interacts with aPKC and Traf6.</text>
</comment>
<dbReference type="SMART" id="SM00291">
    <property type="entry name" value="ZnF_ZZ"/>
    <property type="match status" value="1"/>
</dbReference>
<dbReference type="FunFam" id="1.10.8.10:FF:000034">
    <property type="entry name" value="Sequestosome 1"/>
    <property type="match status" value="1"/>
</dbReference>
<dbReference type="FunFam" id="3.30.60.90:FF:000016">
    <property type="entry name" value="Refractory to sigma P"/>
    <property type="match status" value="1"/>
</dbReference>
<dbReference type="Gene3D" id="1.10.8.10">
    <property type="entry name" value="DNA helicase RuvA subunit, C-terminal domain"/>
    <property type="match status" value="1"/>
</dbReference>
<evidence type="ECO:0000256" key="10">
    <source>
        <dbReference type="ARBA" id="ARBA00054138"/>
    </source>
</evidence>
<dbReference type="SUPFAM" id="SSF57850">
    <property type="entry name" value="RING/U-box"/>
    <property type="match status" value="1"/>
</dbReference>
<name>A0A6P7SE29_9MOLL</name>
<evidence type="ECO:0000256" key="4">
    <source>
        <dbReference type="ARBA" id="ARBA00022723"/>
    </source>
</evidence>
<keyword evidence="6" id="KW-0863">Zinc-finger</keyword>
<keyword evidence="9" id="KW-0539">Nucleus</keyword>
<dbReference type="PROSITE" id="PS51745">
    <property type="entry name" value="PB1"/>
    <property type="match status" value="1"/>
</dbReference>
<evidence type="ECO:0000256" key="1">
    <source>
        <dbReference type="ARBA" id="ARBA00004123"/>
    </source>
</evidence>
<evidence type="ECO:0000256" key="3">
    <source>
        <dbReference type="ARBA" id="ARBA00022490"/>
    </source>
</evidence>
<keyword evidence="4" id="KW-0479">Metal-binding</keyword>
<dbReference type="InterPro" id="IPR000270">
    <property type="entry name" value="PB1_dom"/>
</dbReference>
<organism evidence="14 15">
    <name type="scientific">Octopus sinensis</name>
    <name type="common">East Asian common octopus</name>
    <dbReference type="NCBI Taxonomy" id="2607531"/>
    <lineage>
        <taxon>Eukaryota</taxon>
        <taxon>Metazoa</taxon>
        <taxon>Spiralia</taxon>
        <taxon>Lophotrochozoa</taxon>
        <taxon>Mollusca</taxon>
        <taxon>Cephalopoda</taxon>
        <taxon>Coleoidea</taxon>
        <taxon>Octopodiformes</taxon>
        <taxon>Octopoda</taxon>
        <taxon>Incirrata</taxon>
        <taxon>Octopodidae</taxon>
        <taxon>Octopus</taxon>
    </lineage>
</organism>
<keyword evidence="7" id="KW-0862">Zinc</keyword>
<evidence type="ECO:0000256" key="2">
    <source>
        <dbReference type="ARBA" id="ARBA00004496"/>
    </source>
</evidence>
<dbReference type="Pfam" id="PF00564">
    <property type="entry name" value="PB1"/>
    <property type="match status" value="1"/>
</dbReference>
<dbReference type="GO" id="GO:0005080">
    <property type="term" value="F:protein kinase C binding"/>
    <property type="evidence" value="ECO:0007669"/>
    <property type="project" value="TreeGrafter"/>
</dbReference>
<dbReference type="InterPro" id="IPR052260">
    <property type="entry name" value="Autophagy_Rcpt_SigReg"/>
</dbReference>
<evidence type="ECO:0000313" key="14">
    <source>
        <dbReference type="Proteomes" id="UP000515154"/>
    </source>
</evidence>
<dbReference type="GO" id="GO:0016235">
    <property type="term" value="C:aggresome"/>
    <property type="evidence" value="ECO:0007669"/>
    <property type="project" value="TreeGrafter"/>
</dbReference>
<dbReference type="Pfam" id="PF00569">
    <property type="entry name" value="ZZ"/>
    <property type="match status" value="1"/>
</dbReference>
<dbReference type="PROSITE" id="PS01357">
    <property type="entry name" value="ZF_ZZ_1"/>
    <property type="match status" value="1"/>
</dbReference>
<evidence type="ECO:0000256" key="9">
    <source>
        <dbReference type="ARBA" id="ARBA00023242"/>
    </source>
</evidence>
<dbReference type="GO" id="GO:0005634">
    <property type="term" value="C:nucleus"/>
    <property type="evidence" value="ECO:0007669"/>
    <property type="project" value="UniProtKB-SubCell"/>
</dbReference>
<evidence type="ECO:0000313" key="15">
    <source>
        <dbReference type="RefSeq" id="XP_029636293.1"/>
    </source>
</evidence>
<dbReference type="SMART" id="SM00666">
    <property type="entry name" value="PB1"/>
    <property type="match status" value="1"/>
</dbReference>
<keyword evidence="14" id="KW-1185">Reference proteome</keyword>
<dbReference type="CDD" id="cd14320">
    <property type="entry name" value="UBA_SQSTM"/>
    <property type="match status" value="1"/>
</dbReference>
<dbReference type="InterPro" id="IPR015940">
    <property type="entry name" value="UBA"/>
</dbReference>
<keyword evidence="8" id="KW-0804">Transcription</keyword>
<evidence type="ECO:0000256" key="8">
    <source>
        <dbReference type="ARBA" id="ARBA00023163"/>
    </source>
</evidence>
<dbReference type="GO" id="GO:0000423">
    <property type="term" value="P:mitophagy"/>
    <property type="evidence" value="ECO:0007669"/>
    <property type="project" value="TreeGrafter"/>
</dbReference>
<evidence type="ECO:0000256" key="13">
    <source>
        <dbReference type="ARBA" id="ARBA00081379"/>
    </source>
</evidence>
<dbReference type="PANTHER" id="PTHR15090">
    <property type="entry name" value="SEQUESTOSOME 1-RELATED"/>
    <property type="match status" value="1"/>
</dbReference>
<dbReference type="GO" id="GO:0007032">
    <property type="term" value="P:endosome organization"/>
    <property type="evidence" value="ECO:0007669"/>
    <property type="project" value="TreeGrafter"/>
</dbReference>
<dbReference type="FunFam" id="3.10.20.90:FF:000320">
    <property type="entry name" value="Predicted protein"/>
    <property type="match status" value="1"/>
</dbReference>
<evidence type="ECO:0000256" key="6">
    <source>
        <dbReference type="ARBA" id="ARBA00022771"/>
    </source>
</evidence>
<dbReference type="RefSeq" id="XP_029636293.1">
    <property type="nucleotide sequence ID" value="XM_029780433.2"/>
</dbReference>
<comment type="function">
    <text evidence="10">Required for selective autophagy activation by ubiquitinated proteins. Implicated in sigma rhabdovirus multiplication and necessary for male fertility. Involved in activating transcription of Drs.</text>
</comment>
<proteinExistence type="predicted"/>
<dbReference type="GO" id="GO:0070530">
    <property type="term" value="F:K63-linked polyubiquitin modification-dependent protein binding"/>
    <property type="evidence" value="ECO:0007669"/>
    <property type="project" value="TreeGrafter"/>
</dbReference>
<dbReference type="InterPro" id="IPR043145">
    <property type="entry name" value="Znf_ZZ_sf"/>
</dbReference>
<dbReference type="Pfam" id="PF16577">
    <property type="entry name" value="UBA_5"/>
    <property type="match status" value="1"/>
</dbReference>
<sequence>MSLTIKAYKSTDDQGKNFDEIRRFSVPKQLTFDLLFKKVCEVFPSLSHGKFTLYWQDSDNDLIRFTSDNELNEAITSLDSSIFKIIIKVNDSKPMPDTGADETVHPHVICDGCDKQISGPRFKCLACPDYDLCQECEKKDCHPEHPMMKIPIPGMVPPPYCPKDGGDYSFTFAGPGGCSFSSTTSSSSTTNKTPDEKKDKDEAKKPPGYAQNMFQNLGEHLSSVLNPFGIELDMKLEKEGQFHKVFSGRPGANGPHPPPPPPPPFGFFGPFGVPPMGPHGPHKPHVFTSGPHVFTSGPHVFTNVHHDAAADPNMSPSDIAEKAHKIAHAVATAAATAAAASAAAAAGAEKKEETTPEKPVEKPESTCGDFSSTADFVNEETTKAPPAAGETLCADGWTVLSPKNDLSPESRKSAPYEMVSENIKQDNSLYYPSDPKIADSLDQMMSMGYSNEGGWLTVLLEAKKGDISAVLDTIQNSMKKN</sequence>
<keyword evidence="5" id="KW-0677">Repeat</keyword>